<dbReference type="PANTHER" id="PTHR46797">
    <property type="entry name" value="HTH-TYPE TRANSCRIPTIONAL REGULATOR"/>
    <property type="match status" value="1"/>
</dbReference>
<feature type="domain" description="HTH cro/C1-type" evidence="2">
    <location>
        <begin position="12"/>
        <end position="66"/>
    </location>
</feature>
<dbReference type="SUPFAM" id="SSF47413">
    <property type="entry name" value="lambda repressor-like DNA-binding domains"/>
    <property type="match status" value="1"/>
</dbReference>
<dbReference type="GO" id="GO:0005829">
    <property type="term" value="C:cytosol"/>
    <property type="evidence" value="ECO:0007669"/>
    <property type="project" value="TreeGrafter"/>
</dbReference>
<name>A0A4Y9KTN4_9BRAD</name>
<dbReference type="RefSeq" id="WP_135171756.1">
    <property type="nucleotide sequence ID" value="NZ_SPQU01000055.1"/>
</dbReference>
<dbReference type="Gene3D" id="1.10.260.40">
    <property type="entry name" value="lambda repressor-like DNA-binding domains"/>
    <property type="match status" value="1"/>
</dbReference>
<gene>
    <name evidence="3" type="ORF">E4K66_38090</name>
</gene>
<sequence length="81" mass="8913">MRSPNLAFGKLIAGLRQSVGLSQEELAERANIHRTYVSQIERGLKSPTLVTLLRLSSALETTPSKLMRQLESELGLQPGQP</sequence>
<dbReference type="Proteomes" id="UP000298225">
    <property type="component" value="Unassembled WGS sequence"/>
</dbReference>
<evidence type="ECO:0000256" key="1">
    <source>
        <dbReference type="ARBA" id="ARBA00023125"/>
    </source>
</evidence>
<keyword evidence="4" id="KW-1185">Reference proteome</keyword>
<accession>A0A4Y9KTN4</accession>
<keyword evidence="1" id="KW-0238">DNA-binding</keyword>
<dbReference type="AlphaFoldDB" id="A0A4Y9KTN4"/>
<dbReference type="Pfam" id="PF01381">
    <property type="entry name" value="HTH_3"/>
    <property type="match status" value="1"/>
</dbReference>
<dbReference type="CDD" id="cd00093">
    <property type="entry name" value="HTH_XRE"/>
    <property type="match status" value="1"/>
</dbReference>
<dbReference type="PANTHER" id="PTHR46797:SF1">
    <property type="entry name" value="METHYLPHOSPHONATE SYNTHASE"/>
    <property type="match status" value="1"/>
</dbReference>
<evidence type="ECO:0000313" key="3">
    <source>
        <dbReference type="EMBL" id="TFV29400.1"/>
    </source>
</evidence>
<dbReference type="GO" id="GO:0003677">
    <property type="term" value="F:DNA binding"/>
    <property type="evidence" value="ECO:0007669"/>
    <property type="project" value="UniProtKB-KW"/>
</dbReference>
<reference evidence="3 4" key="1">
    <citation type="submission" date="2019-03" db="EMBL/GenBank/DDBJ databases">
        <title>Bradyrhizobium strains diversity isolated from Chamaecrista fasciculata.</title>
        <authorList>
            <person name="Urquiaga M.C.O."/>
            <person name="Hungria M."/>
            <person name="Delamuta J.R.M."/>
        </authorList>
    </citation>
    <scope>NUCLEOTIDE SEQUENCE [LARGE SCALE GENOMIC DNA]</scope>
    <source>
        <strain evidence="3 4">CNPSo 3424</strain>
    </source>
</reference>
<evidence type="ECO:0000259" key="2">
    <source>
        <dbReference type="PROSITE" id="PS50943"/>
    </source>
</evidence>
<organism evidence="3 4">
    <name type="scientific">Bradyrhizobium frederickii</name>
    <dbReference type="NCBI Taxonomy" id="2560054"/>
    <lineage>
        <taxon>Bacteria</taxon>
        <taxon>Pseudomonadati</taxon>
        <taxon>Pseudomonadota</taxon>
        <taxon>Alphaproteobacteria</taxon>
        <taxon>Hyphomicrobiales</taxon>
        <taxon>Nitrobacteraceae</taxon>
        <taxon>Bradyrhizobium</taxon>
    </lineage>
</organism>
<dbReference type="PROSITE" id="PS50943">
    <property type="entry name" value="HTH_CROC1"/>
    <property type="match status" value="1"/>
</dbReference>
<comment type="caution">
    <text evidence="3">The sequence shown here is derived from an EMBL/GenBank/DDBJ whole genome shotgun (WGS) entry which is preliminary data.</text>
</comment>
<dbReference type="GO" id="GO:0003700">
    <property type="term" value="F:DNA-binding transcription factor activity"/>
    <property type="evidence" value="ECO:0007669"/>
    <property type="project" value="TreeGrafter"/>
</dbReference>
<protein>
    <submittedName>
        <fullName evidence="3">XRE family transcriptional regulator</fullName>
    </submittedName>
</protein>
<evidence type="ECO:0000313" key="4">
    <source>
        <dbReference type="Proteomes" id="UP000298225"/>
    </source>
</evidence>
<dbReference type="InterPro" id="IPR001387">
    <property type="entry name" value="Cro/C1-type_HTH"/>
</dbReference>
<dbReference type="OrthoDB" id="9815697at2"/>
<dbReference type="EMBL" id="SPQU01000055">
    <property type="protein sequence ID" value="TFV29400.1"/>
    <property type="molecule type" value="Genomic_DNA"/>
</dbReference>
<dbReference type="InterPro" id="IPR010982">
    <property type="entry name" value="Lambda_DNA-bd_dom_sf"/>
</dbReference>
<dbReference type="InterPro" id="IPR050807">
    <property type="entry name" value="TransReg_Diox_bact_type"/>
</dbReference>
<dbReference type="SMART" id="SM00530">
    <property type="entry name" value="HTH_XRE"/>
    <property type="match status" value="1"/>
</dbReference>
<proteinExistence type="predicted"/>